<evidence type="ECO:0008006" key="3">
    <source>
        <dbReference type="Google" id="ProtNLM"/>
    </source>
</evidence>
<sequence>MSIPLSVRQRYLVEWYHPDATPEALERRVAAVTANAAARSADDGVALLTTFLLPSDEVVFGVFAARSGEAVADVCRRSGYPAGRVSEAVEATAPGTEGHTR</sequence>
<dbReference type="EMBL" id="SHKL01000001">
    <property type="protein sequence ID" value="RZT86768.1"/>
    <property type="molecule type" value="Genomic_DNA"/>
</dbReference>
<reference evidence="1 2" key="1">
    <citation type="submission" date="2019-02" db="EMBL/GenBank/DDBJ databases">
        <title>Sequencing the genomes of 1000 actinobacteria strains.</title>
        <authorList>
            <person name="Klenk H.-P."/>
        </authorList>
    </citation>
    <scope>NUCLEOTIDE SEQUENCE [LARGE SCALE GENOMIC DNA]</scope>
    <source>
        <strain evidence="1 2">DSM 45779</strain>
    </source>
</reference>
<organism evidence="1 2">
    <name type="scientific">Pseudonocardia sediminis</name>
    <dbReference type="NCBI Taxonomy" id="1397368"/>
    <lineage>
        <taxon>Bacteria</taxon>
        <taxon>Bacillati</taxon>
        <taxon>Actinomycetota</taxon>
        <taxon>Actinomycetes</taxon>
        <taxon>Pseudonocardiales</taxon>
        <taxon>Pseudonocardiaceae</taxon>
        <taxon>Pseudonocardia</taxon>
    </lineage>
</organism>
<accession>A0A4Q7V048</accession>
<evidence type="ECO:0000313" key="1">
    <source>
        <dbReference type="EMBL" id="RZT86768.1"/>
    </source>
</evidence>
<dbReference type="RefSeq" id="WP_130291012.1">
    <property type="nucleotide sequence ID" value="NZ_SHKL01000001.1"/>
</dbReference>
<name>A0A4Q7V048_PSEST</name>
<comment type="caution">
    <text evidence="1">The sequence shown here is derived from an EMBL/GenBank/DDBJ whole genome shotgun (WGS) entry which is preliminary data.</text>
</comment>
<keyword evidence="2" id="KW-1185">Reference proteome</keyword>
<dbReference type="AlphaFoldDB" id="A0A4Q7V048"/>
<dbReference type="OrthoDB" id="4731035at2"/>
<evidence type="ECO:0000313" key="2">
    <source>
        <dbReference type="Proteomes" id="UP000291591"/>
    </source>
</evidence>
<gene>
    <name evidence="1" type="ORF">EV383_3666</name>
</gene>
<protein>
    <recommendedName>
        <fullName evidence="3">DUF4242 domain-containing protein</fullName>
    </recommendedName>
</protein>
<dbReference type="Proteomes" id="UP000291591">
    <property type="component" value="Unassembled WGS sequence"/>
</dbReference>
<proteinExistence type="predicted"/>